<gene>
    <name evidence="2" type="ORF">GCM10011354_30720</name>
</gene>
<evidence type="ECO:0000313" key="2">
    <source>
        <dbReference type="EMBL" id="GGI08765.1"/>
    </source>
</evidence>
<name>A0A8J3EVS8_9ACTN</name>
<comment type="caution">
    <text evidence="2">The sequence shown here is derived from an EMBL/GenBank/DDBJ whole genome shotgun (WGS) entry which is preliminary data.</text>
</comment>
<evidence type="ECO:0000313" key="3">
    <source>
        <dbReference type="Proteomes" id="UP000650511"/>
    </source>
</evidence>
<dbReference type="Gene3D" id="3.90.226.10">
    <property type="entry name" value="2-enoyl-CoA Hydratase, Chain A, domain 1"/>
    <property type="match status" value="1"/>
</dbReference>
<dbReference type="Proteomes" id="UP000650511">
    <property type="component" value="Unassembled WGS sequence"/>
</dbReference>
<sequence length="107" mass="11281">MLGGSLRAPVVTLGWPTAELGPMGLEGAVRLGFRRELEAIPDAQERAARERELVAAAQANASGLNVATYAEIDDVVDPAETRDRLVATLAAAAGDVPAPTRRHVPVW</sequence>
<reference evidence="2" key="1">
    <citation type="journal article" date="2014" name="Int. J. Syst. Evol. Microbiol.">
        <title>Complete genome sequence of Corynebacterium casei LMG S-19264T (=DSM 44701T), isolated from a smear-ripened cheese.</title>
        <authorList>
            <consortium name="US DOE Joint Genome Institute (JGI-PGF)"/>
            <person name="Walter F."/>
            <person name="Albersmeier A."/>
            <person name="Kalinowski J."/>
            <person name="Ruckert C."/>
        </authorList>
    </citation>
    <scope>NUCLEOTIDE SEQUENCE</scope>
    <source>
        <strain evidence="2">CGMCC 1.14988</strain>
    </source>
</reference>
<keyword evidence="3" id="KW-1185">Reference proteome</keyword>
<feature type="domain" description="Acetyl-coenzyme A carboxylase carboxyl transferase subunit beta" evidence="1">
    <location>
        <begin position="9"/>
        <end position="93"/>
    </location>
</feature>
<reference evidence="2" key="2">
    <citation type="submission" date="2020-09" db="EMBL/GenBank/DDBJ databases">
        <authorList>
            <person name="Sun Q."/>
            <person name="Zhou Y."/>
        </authorList>
    </citation>
    <scope>NUCLEOTIDE SEQUENCE</scope>
    <source>
        <strain evidence="2">CGMCC 1.14988</strain>
    </source>
</reference>
<proteinExistence type="predicted"/>
<organism evidence="2 3">
    <name type="scientific">Egicoccus halophilus</name>
    <dbReference type="NCBI Taxonomy" id="1670830"/>
    <lineage>
        <taxon>Bacteria</taxon>
        <taxon>Bacillati</taxon>
        <taxon>Actinomycetota</taxon>
        <taxon>Nitriliruptoria</taxon>
        <taxon>Egicoccales</taxon>
        <taxon>Egicoccaceae</taxon>
        <taxon>Egicoccus</taxon>
    </lineage>
</organism>
<protein>
    <recommendedName>
        <fullName evidence="1">Acetyl-coenzyme A carboxylase carboxyl transferase subunit beta domain-containing protein</fullName>
    </recommendedName>
</protein>
<dbReference type="AlphaFoldDB" id="A0A8J3EVS8"/>
<dbReference type="Pfam" id="PF01039">
    <property type="entry name" value="Carboxyl_trans"/>
    <property type="match status" value="1"/>
</dbReference>
<dbReference type="EMBL" id="BMHA01000013">
    <property type="protein sequence ID" value="GGI08765.1"/>
    <property type="molecule type" value="Genomic_DNA"/>
</dbReference>
<accession>A0A8J3EVS8</accession>
<evidence type="ECO:0000259" key="1">
    <source>
        <dbReference type="Pfam" id="PF01039"/>
    </source>
</evidence>
<dbReference type="InterPro" id="IPR034733">
    <property type="entry name" value="AcCoA_carboxyl_beta"/>
</dbReference>
<dbReference type="SUPFAM" id="SSF52096">
    <property type="entry name" value="ClpP/crotonase"/>
    <property type="match status" value="1"/>
</dbReference>
<dbReference type="InterPro" id="IPR029045">
    <property type="entry name" value="ClpP/crotonase-like_dom_sf"/>
</dbReference>